<dbReference type="Proteomes" id="UP000095409">
    <property type="component" value="Unassembled WGS sequence"/>
</dbReference>
<proteinExistence type="predicted"/>
<dbReference type="RefSeq" id="WP_022388059.1">
    <property type="nucleotide sequence ID" value="NZ_CP176627.1"/>
</dbReference>
<evidence type="ECO:0000313" key="2">
    <source>
        <dbReference type="Proteomes" id="UP000095409"/>
    </source>
</evidence>
<dbReference type="EMBL" id="CYZD01000004">
    <property type="protein sequence ID" value="CUN93628.1"/>
    <property type="molecule type" value="Genomic_DNA"/>
</dbReference>
<sequence>MRRNLFDDLAVLFFRFIGDYFRVRAGEVSNSIQKKQNNIVAIVNRFLENLYICCGRYIVNAKSMLGVLSMPEFDKGELHIHTDVKDIEKVYAMINQAGLNSTQDTVHFLPFWENGVKFFTIEGPNKEKVEFSQYL</sequence>
<gene>
    <name evidence="1" type="ORF">ERS852394_01180</name>
</gene>
<dbReference type="AlphaFoldDB" id="A0A174B1X8"/>
<reference evidence="1 2" key="1">
    <citation type="submission" date="2015-09" db="EMBL/GenBank/DDBJ databases">
        <authorList>
            <consortium name="Pathogen Informatics"/>
        </authorList>
    </citation>
    <scope>NUCLEOTIDE SEQUENCE [LARGE SCALE GENOMIC DNA]</scope>
    <source>
        <strain evidence="1 2">2789STDY5608837</strain>
    </source>
</reference>
<name>A0A174B1X8_9FIRM</name>
<accession>A0A174B1X8</accession>
<organism evidence="1 2">
    <name type="scientific">Blautia obeum</name>
    <dbReference type="NCBI Taxonomy" id="40520"/>
    <lineage>
        <taxon>Bacteria</taxon>
        <taxon>Bacillati</taxon>
        <taxon>Bacillota</taxon>
        <taxon>Clostridia</taxon>
        <taxon>Lachnospirales</taxon>
        <taxon>Lachnospiraceae</taxon>
        <taxon>Blautia</taxon>
    </lineage>
</organism>
<protein>
    <submittedName>
        <fullName evidence="1">Uncharacterized protein</fullName>
    </submittedName>
</protein>
<evidence type="ECO:0000313" key="1">
    <source>
        <dbReference type="EMBL" id="CUN93628.1"/>
    </source>
</evidence>